<keyword evidence="4" id="KW-1185">Reference proteome</keyword>
<sequence>MATSVLPEPVSASWLNYFFLYDGSKVKEEGDPTRVGICYFYPVQTILDQQEFLCGQIAGVVRCVTDIVASSPNLIRLRKLKFAVRVDGDYLWVLGCAVELADSSCIRFLDQLIGLFQFYNGPVRQAYQVIPQVELSKKWDLYLAHIQKDTGDLRKIFNSLWNLDKTKVDALLMLKAALILQTCQRSPYVLAGCIFYKGRIVSTQLPPPLTAKVLFQRDELVGKNESHRGNSFEEQNPKLPQDVVIVSVFITEDEATALRQFPVQWMTSSSRQSTERKSSRLSRTLSDVDETNQASKAQKTTNVEKANISENMTLHLAGSLMHPTILPEMDQKVDNPSNDASALEDAIVPETENPSPLKESLISKDELQGTETNIRPVENPNPLKETLISREALKGSETNVGPVENSHPLKESLISRDEFQGPESNVGPIENSHPLKEYLISRDEFQGPESNVGPVENSHPLKESLISRDEFQGPELNVGPVENPHSLKESFISREEFQSPELNVGPVENPNPLKESLIPRDELRGSKMNVQPIQNVSQQASPGYLQETRKSNCHNETRDCSSTVCNTDSRVASINDGDTDKSNELNSPQVPLNSFITCGSTDESDKSKQDCYGSSLKNESLDPSSLLQQSVLDKDPDHVDEKRLVLEKLLDEDGDQSAETFADSARGKDRFFSFTEDSSTEATDWPSAADSHSCAGTALVKMNLYIHTVKGLVLSLLAEEQFQHDPDSVQDVYHSSLASLNGLEVHLKETLPKDQTSSAKTAYTFAHYDCIQNVLTANLPETPSALDLHFLRAISLIHSDFSQLQTAHEITIRNASTAIFGCQNPVQETYFQQLASPVRNSGVPNPHDTAFSLPGKAKQKLLKHGVNLL</sequence>
<gene>
    <name evidence="5" type="primary">HPS4</name>
</gene>
<dbReference type="Proteomes" id="UP000515159">
    <property type="component" value="Chromosome 8"/>
</dbReference>
<dbReference type="GO" id="GO:0016192">
    <property type="term" value="P:vesicle-mediated transport"/>
    <property type="evidence" value="ECO:0007669"/>
    <property type="project" value="InterPro"/>
</dbReference>
<evidence type="ECO:0000259" key="3">
    <source>
        <dbReference type="Pfam" id="PF19033"/>
    </source>
</evidence>
<evidence type="ECO:0000256" key="1">
    <source>
        <dbReference type="SAM" id="MobiDB-lite"/>
    </source>
</evidence>
<reference evidence="5" key="1">
    <citation type="submission" date="2025-08" db="UniProtKB">
        <authorList>
            <consortium name="RefSeq"/>
        </authorList>
    </citation>
    <scope>IDENTIFICATION</scope>
</reference>
<dbReference type="PANTHER" id="PTHR14407:SF9">
    <property type="entry name" value="BLOC-3 COMPLEX MEMBER HPS4"/>
    <property type="match status" value="1"/>
</dbReference>
<proteinExistence type="predicted"/>
<organism evidence="4 5">
    <name type="scientific">Geotrypetes seraphini</name>
    <name type="common">Gaboon caecilian</name>
    <name type="synonym">Caecilia seraphini</name>
    <dbReference type="NCBI Taxonomy" id="260995"/>
    <lineage>
        <taxon>Eukaryota</taxon>
        <taxon>Metazoa</taxon>
        <taxon>Chordata</taxon>
        <taxon>Craniata</taxon>
        <taxon>Vertebrata</taxon>
        <taxon>Euteleostomi</taxon>
        <taxon>Amphibia</taxon>
        <taxon>Gymnophiona</taxon>
        <taxon>Geotrypetes</taxon>
    </lineage>
</organism>
<dbReference type="GO" id="GO:1903232">
    <property type="term" value="P:melanosome assembly"/>
    <property type="evidence" value="ECO:0007669"/>
    <property type="project" value="TreeGrafter"/>
</dbReference>
<dbReference type="PANTHER" id="PTHR14407">
    <property type="entry name" value="HERMANSKY-PUDLAK SYNDROME 4 PROTEIN LIGHT-EAR PROTEIN-RELATED"/>
    <property type="match status" value="1"/>
</dbReference>
<dbReference type="InterPro" id="IPR043987">
    <property type="entry name" value="CCZ1/INTU/HSP4_longin_1"/>
</dbReference>
<dbReference type="AlphaFoldDB" id="A0A6P8RWU4"/>
<feature type="region of interest" description="Disordered" evidence="1">
    <location>
        <begin position="570"/>
        <end position="619"/>
    </location>
</feature>
<dbReference type="RefSeq" id="XP_033810235.1">
    <property type="nucleotide sequence ID" value="XM_033954344.1"/>
</dbReference>
<dbReference type="GO" id="GO:0006605">
    <property type="term" value="P:protein targeting"/>
    <property type="evidence" value="ECO:0007669"/>
    <property type="project" value="TreeGrafter"/>
</dbReference>
<dbReference type="GeneID" id="117364754"/>
<dbReference type="Pfam" id="PF19033">
    <property type="entry name" value="Intu_longin_3"/>
    <property type="match status" value="1"/>
</dbReference>
<feature type="domain" description="CCZ1/INTU/HPS4 third Longin" evidence="3">
    <location>
        <begin position="760"/>
        <end position="860"/>
    </location>
</feature>
<feature type="domain" description="CCZ1/INTU/HSP4 first Longin" evidence="2">
    <location>
        <begin position="15"/>
        <end position="121"/>
    </location>
</feature>
<dbReference type="InterPro" id="IPR026091">
    <property type="entry name" value="HPS4"/>
</dbReference>
<dbReference type="GO" id="GO:0031410">
    <property type="term" value="C:cytoplasmic vesicle"/>
    <property type="evidence" value="ECO:0007669"/>
    <property type="project" value="TreeGrafter"/>
</dbReference>
<evidence type="ECO:0000313" key="4">
    <source>
        <dbReference type="Proteomes" id="UP000515159"/>
    </source>
</evidence>
<feature type="compositionally biased region" description="Polar residues" evidence="1">
    <location>
        <begin position="584"/>
        <end position="601"/>
    </location>
</feature>
<dbReference type="GO" id="GO:0031085">
    <property type="term" value="C:BLOC-3 complex"/>
    <property type="evidence" value="ECO:0007669"/>
    <property type="project" value="TreeGrafter"/>
</dbReference>
<accession>A0A6P8RWU4</accession>
<dbReference type="CTD" id="89781"/>
<dbReference type="Pfam" id="PF19031">
    <property type="entry name" value="Intu_longin_1"/>
    <property type="match status" value="1"/>
</dbReference>
<protein>
    <submittedName>
        <fullName evidence="5">Hermansky-Pudlak syndrome 4 protein isoform X1</fullName>
    </submittedName>
</protein>
<feature type="region of interest" description="Disordered" evidence="1">
    <location>
        <begin position="265"/>
        <end position="307"/>
    </location>
</feature>
<evidence type="ECO:0000259" key="2">
    <source>
        <dbReference type="Pfam" id="PF19031"/>
    </source>
</evidence>
<dbReference type="GO" id="GO:0005765">
    <property type="term" value="C:lysosomal membrane"/>
    <property type="evidence" value="ECO:0007669"/>
    <property type="project" value="TreeGrafter"/>
</dbReference>
<name>A0A6P8RWU4_GEOSA</name>
<evidence type="ECO:0000313" key="5">
    <source>
        <dbReference type="RefSeq" id="XP_033810235.1"/>
    </source>
</evidence>
<dbReference type="GO" id="GO:0005085">
    <property type="term" value="F:guanyl-nucleotide exchange factor activity"/>
    <property type="evidence" value="ECO:0007669"/>
    <property type="project" value="TreeGrafter"/>
</dbReference>
<dbReference type="InParanoid" id="A0A6P8RWU4"/>
<feature type="compositionally biased region" description="Polar residues" evidence="1">
    <location>
        <begin position="281"/>
        <end position="307"/>
    </location>
</feature>
<dbReference type="OrthoDB" id="16754at2759"/>
<dbReference type="GO" id="GO:0031267">
    <property type="term" value="F:small GTPase binding"/>
    <property type="evidence" value="ECO:0007669"/>
    <property type="project" value="TreeGrafter"/>
</dbReference>
<dbReference type="InterPro" id="IPR043989">
    <property type="entry name" value="CCZ1/INTU/HSP4_longin_3"/>
</dbReference>
<dbReference type="KEGG" id="gsh:117364754"/>
<dbReference type="FunCoup" id="A0A6P8RWU4">
    <property type="interactions" value="1807"/>
</dbReference>